<feature type="compositionally biased region" description="Polar residues" evidence="1">
    <location>
        <begin position="821"/>
        <end position="830"/>
    </location>
</feature>
<feature type="region of interest" description="Disordered" evidence="1">
    <location>
        <begin position="1007"/>
        <end position="1113"/>
    </location>
</feature>
<feature type="compositionally biased region" description="Low complexity" evidence="1">
    <location>
        <begin position="438"/>
        <end position="457"/>
    </location>
</feature>
<sequence length="1140" mass="122489">MSSVRRSVTTGLSSTASATTKRLTTPRPVNSYRVRSTPVTRAPIAKIASLSSKSKRRGSSSVDRAHRWAHKRVVRKKRRNGRSSTSFSSSAHSTKMDLLSPSADQTPPLRTNESTFDIDPPCLQNPKSSVPLSPVSDTTSPVEPTPTDSCAYKSETVDQVPENNTLTLLQECVEKHASDLSPAKSLSEATTSALNDGDLGVLPENSQSTPRLMTQSFSTPTNSANDSSLAITSLQTRALRHRRRNRGRGRNEPPPRISIINSLFQNPLRQKAPQPRLAPPSKICDSHPFPSSTTSTIQAPSSKQPTPGSVSPTVPTAVSRPDRATHANRGRNSHYSKRRDRVPQSSPQHRSSPQALDASTSKATFDRNDINKSSPASDSTEPMTEVVRAKLLEITQTPPFDFKSDDNTKSVNSELKLVTFSGQSFGTLRSTGLKPADSLPSSPSSIESSFSSSASSISNLDLNDTVRIKRPENFSIKSCSGERRQLTTMRIPCLPDVPSLIPTRSHLSPSCSSFASSTLSSVDTLKPSIGASPLRPLDMPHSPSTCPPPLLPLSTQLFDTSQSRSLILHPLRSEHTGVLPPPPLVPVSEFGAASTKPESSFSVMPKSCDATESTDLDAHRSSGVGLLGSVKVREKLASSLSPSSSSSTSSSLSSSGSTPAGSYCVDRVPIKITQPTPARESRPQQSPSPFTVDQHGPAKTPKIVIRLGGTGTPGGVTRLQSSLDKSYDQLDHSDSVCTDVGSNLKSAHPPPLRLTIYRDRLATYRGSSSSHQADSNSSSSSSGSETLLSSGDEDDRNTLSTTRPVHLPPPPCLERLPDGASLTTNENVSNAPPLISCRSDEPKVGKLLLTSRSSPLRDSDRNADVTHNQLPPLLPLFSTLSQPAISADSRHSSPSTDLTNVLERTITKQNSSVNLSKKRKRPRSKEKDRANKRRLVVSETTNPSIRIQPPVHMSVEKVQHTFQPRVRVDSVFTDDENDSKNDSLIAPSSLEKLSLIPVNLDSCARGSAVSAQRIPPKACKSDTSLSSSPKVNLKLVGDSKRAKGRPRTKHTADLATTNYSPVVKASPKPDPQRPSQSPVVRSKQHSRVKHIPASASTSSSSMPVRGLSGSQRQTSQVVVASAGSSYYFVSSLQLFSCSFR</sequence>
<feature type="region of interest" description="Disordered" evidence="1">
    <location>
        <begin position="179"/>
        <end position="383"/>
    </location>
</feature>
<feature type="region of interest" description="Disordered" evidence="1">
    <location>
        <begin position="638"/>
        <end position="698"/>
    </location>
</feature>
<feature type="compositionally biased region" description="Basic residues" evidence="1">
    <location>
        <begin position="326"/>
        <end position="340"/>
    </location>
</feature>
<feature type="region of interest" description="Disordered" evidence="1">
    <location>
        <begin position="589"/>
        <end position="621"/>
    </location>
</feature>
<dbReference type="EMBL" id="LUCH01007089">
    <property type="protein sequence ID" value="KAF5396922.1"/>
    <property type="molecule type" value="Genomic_DNA"/>
</dbReference>
<evidence type="ECO:0000313" key="2">
    <source>
        <dbReference type="EMBL" id="KAF5396922.1"/>
    </source>
</evidence>
<dbReference type="Proteomes" id="UP000748531">
    <property type="component" value="Unassembled WGS sequence"/>
</dbReference>
<dbReference type="AlphaFoldDB" id="A0A8J4WU05"/>
<feature type="compositionally biased region" description="Polar residues" evidence="1">
    <location>
        <begin position="1021"/>
        <end position="1030"/>
    </location>
</feature>
<feature type="compositionally biased region" description="Low complexity" evidence="1">
    <location>
        <begin position="305"/>
        <end position="319"/>
    </location>
</feature>
<feature type="compositionally biased region" description="Polar residues" evidence="1">
    <location>
        <begin position="259"/>
        <end position="268"/>
    </location>
</feature>
<feature type="compositionally biased region" description="Low complexity" evidence="1">
    <location>
        <begin position="638"/>
        <end position="662"/>
    </location>
</feature>
<proteinExistence type="predicted"/>
<keyword evidence="3" id="KW-1185">Reference proteome</keyword>
<accession>A0A8J4WU05</accession>
<feature type="region of interest" description="Disordered" evidence="1">
    <location>
        <begin position="433"/>
        <end position="457"/>
    </location>
</feature>
<feature type="compositionally biased region" description="Low complexity" evidence="1">
    <location>
        <begin position="83"/>
        <end position="93"/>
    </location>
</feature>
<reference evidence="2" key="1">
    <citation type="submission" date="2019-05" db="EMBL/GenBank/DDBJ databases">
        <title>Annotation for the trematode Paragonimus heterotremus.</title>
        <authorList>
            <person name="Choi Y.-J."/>
        </authorList>
    </citation>
    <scope>NUCLEOTIDE SEQUENCE</scope>
    <source>
        <strain evidence="2">LC</strain>
    </source>
</reference>
<feature type="compositionally biased region" description="Polar residues" evidence="1">
    <location>
        <begin position="125"/>
        <end position="148"/>
    </location>
</feature>
<feature type="region of interest" description="Disordered" evidence="1">
    <location>
        <begin position="765"/>
        <end position="870"/>
    </location>
</feature>
<feature type="compositionally biased region" description="Basic residues" evidence="1">
    <location>
        <begin position="238"/>
        <end position="248"/>
    </location>
</feature>
<feature type="compositionally biased region" description="Polar residues" evidence="1">
    <location>
        <begin position="371"/>
        <end position="382"/>
    </location>
</feature>
<comment type="caution">
    <text evidence="2">The sequence shown here is derived from an EMBL/GenBank/DDBJ whole genome shotgun (WGS) entry which is preliminary data.</text>
</comment>
<evidence type="ECO:0000313" key="3">
    <source>
        <dbReference type="Proteomes" id="UP000748531"/>
    </source>
</evidence>
<feature type="compositionally biased region" description="Low complexity" evidence="1">
    <location>
        <begin position="7"/>
        <end position="20"/>
    </location>
</feature>
<feature type="compositionally biased region" description="Polar residues" evidence="1">
    <location>
        <begin position="289"/>
        <end position="304"/>
    </location>
</feature>
<organism evidence="2 3">
    <name type="scientific">Paragonimus heterotremus</name>
    <dbReference type="NCBI Taxonomy" id="100268"/>
    <lineage>
        <taxon>Eukaryota</taxon>
        <taxon>Metazoa</taxon>
        <taxon>Spiralia</taxon>
        <taxon>Lophotrochozoa</taxon>
        <taxon>Platyhelminthes</taxon>
        <taxon>Trematoda</taxon>
        <taxon>Digenea</taxon>
        <taxon>Plagiorchiida</taxon>
        <taxon>Troglotremata</taxon>
        <taxon>Troglotrematidae</taxon>
        <taxon>Paragonimus</taxon>
    </lineage>
</organism>
<feature type="region of interest" description="Disordered" evidence="1">
    <location>
        <begin position="909"/>
        <end position="935"/>
    </location>
</feature>
<evidence type="ECO:0000256" key="1">
    <source>
        <dbReference type="SAM" id="MobiDB-lite"/>
    </source>
</evidence>
<feature type="compositionally biased region" description="Polar residues" evidence="1">
    <location>
        <begin position="102"/>
        <end position="115"/>
    </location>
</feature>
<feature type="compositionally biased region" description="Basic residues" evidence="1">
    <location>
        <begin position="916"/>
        <end position="935"/>
    </location>
</feature>
<feature type="compositionally biased region" description="Basic residues" evidence="1">
    <location>
        <begin position="67"/>
        <end position="81"/>
    </location>
</feature>
<feature type="region of interest" description="Disordered" evidence="1">
    <location>
        <begin position="1"/>
        <end position="149"/>
    </location>
</feature>
<feature type="compositionally biased region" description="Low complexity" evidence="1">
    <location>
        <begin position="343"/>
        <end position="354"/>
    </location>
</feature>
<name>A0A8J4WU05_9TREM</name>
<feature type="compositionally biased region" description="Polar residues" evidence="1">
    <location>
        <begin position="204"/>
        <end position="236"/>
    </location>
</feature>
<gene>
    <name evidence="2" type="ORF">PHET_10295</name>
</gene>
<protein>
    <submittedName>
        <fullName evidence="2">Uncharacterized protein</fullName>
    </submittedName>
</protein>
<feature type="compositionally biased region" description="Low complexity" evidence="1">
    <location>
        <begin position="767"/>
        <end position="790"/>
    </location>
</feature>
<feature type="compositionally biased region" description="Basic and acidic residues" evidence="1">
    <location>
        <begin position="855"/>
        <end position="864"/>
    </location>
</feature>
<dbReference type="OrthoDB" id="436852at2759"/>